<keyword evidence="1" id="KW-0175">Coiled coil</keyword>
<proteinExistence type="predicted"/>
<evidence type="ECO:0000313" key="2">
    <source>
        <dbReference type="EMBL" id="CAD8052209.1"/>
    </source>
</evidence>
<sequence>MDQIKNVDSYLDNLLGNFSATRCIKYAQQLVSTKSQKIIEELDSRQLFINQNQQHLDITFRSQTAQISIPTRKIDCFGQIEVKTFTKEEIDSLRKERGQRAQLKIRQIQEVQEKRKQDFLESWKKTQQIQHQKPLFQILQEQENAQIKLQQEIIQQKLEQIKQERKPLNKIDFEEHRKKFCDLIIQPRKKSIEQQFNNQTKSISPEKSTYYLKIEQEQTKLKLLEQERKNHLMELQNKKKNFSEETKKRFKPKLSLDKQNELQEIQSKLHHKSDFQKYQVLANKVRQKKISYQIQDTDEDAQSLINFIKNKDQNTSYDLASQDTQLPKFKHKSFVIETNTQQQNTNYWQKVALNNNLSIKDKNQLIIEEAKKLEEMSKKQEQLARVTGNDSPQADNLLISSIKAKLTVLQN</sequence>
<gene>
    <name evidence="2" type="ORF">PPRIM_AZ9-3.1.T0190068</name>
</gene>
<evidence type="ECO:0000256" key="1">
    <source>
        <dbReference type="SAM" id="Coils"/>
    </source>
</evidence>
<evidence type="ECO:0000313" key="3">
    <source>
        <dbReference type="Proteomes" id="UP000688137"/>
    </source>
</evidence>
<dbReference type="OMA" id="CFGQIEV"/>
<dbReference type="AlphaFoldDB" id="A0A8S1KAN7"/>
<comment type="caution">
    <text evidence="2">The sequence shown here is derived from an EMBL/GenBank/DDBJ whole genome shotgun (WGS) entry which is preliminary data.</text>
</comment>
<dbReference type="Proteomes" id="UP000688137">
    <property type="component" value="Unassembled WGS sequence"/>
</dbReference>
<dbReference type="EMBL" id="CAJJDM010000016">
    <property type="protein sequence ID" value="CAD8052209.1"/>
    <property type="molecule type" value="Genomic_DNA"/>
</dbReference>
<keyword evidence="3" id="KW-1185">Reference proteome</keyword>
<reference evidence="2" key="1">
    <citation type="submission" date="2021-01" db="EMBL/GenBank/DDBJ databases">
        <authorList>
            <consortium name="Genoscope - CEA"/>
            <person name="William W."/>
        </authorList>
    </citation>
    <scope>NUCLEOTIDE SEQUENCE</scope>
</reference>
<feature type="coiled-coil region" evidence="1">
    <location>
        <begin position="207"/>
        <end position="245"/>
    </location>
</feature>
<name>A0A8S1KAN7_PARPR</name>
<organism evidence="2 3">
    <name type="scientific">Paramecium primaurelia</name>
    <dbReference type="NCBI Taxonomy" id="5886"/>
    <lineage>
        <taxon>Eukaryota</taxon>
        <taxon>Sar</taxon>
        <taxon>Alveolata</taxon>
        <taxon>Ciliophora</taxon>
        <taxon>Intramacronucleata</taxon>
        <taxon>Oligohymenophorea</taxon>
        <taxon>Peniculida</taxon>
        <taxon>Parameciidae</taxon>
        <taxon>Paramecium</taxon>
    </lineage>
</organism>
<protein>
    <submittedName>
        <fullName evidence="2">Uncharacterized protein</fullName>
    </submittedName>
</protein>
<accession>A0A8S1KAN7</accession>